<dbReference type="Proteomes" id="UP000705379">
    <property type="component" value="Unassembled WGS sequence"/>
</dbReference>
<evidence type="ECO:0000313" key="2">
    <source>
        <dbReference type="Proteomes" id="UP000705379"/>
    </source>
</evidence>
<proteinExistence type="predicted"/>
<accession>A0A944GVG4</accession>
<organism evidence="1 2">
    <name type="scientific">Roseibium polysiphoniae</name>
    <dbReference type="NCBI Taxonomy" id="2571221"/>
    <lineage>
        <taxon>Bacteria</taxon>
        <taxon>Pseudomonadati</taxon>
        <taxon>Pseudomonadota</taxon>
        <taxon>Alphaproteobacteria</taxon>
        <taxon>Hyphomicrobiales</taxon>
        <taxon>Stappiaceae</taxon>
        <taxon>Roseibium</taxon>
    </lineage>
</organism>
<dbReference type="RefSeq" id="WP_213218090.1">
    <property type="nucleotide sequence ID" value="NZ_QTKU01000008.1"/>
</dbReference>
<reference evidence="1" key="1">
    <citation type="submission" date="2018-08" db="EMBL/GenBank/DDBJ databases">
        <authorList>
            <person name="Jin W."/>
            <person name="Wang H."/>
            <person name="Yang Y."/>
            <person name="Li M."/>
            <person name="Liu J."/>
        </authorList>
    </citation>
    <scope>NUCLEOTIDE SEQUENCE</scope>
    <source>
        <strain evidence="1">AESS21</strain>
    </source>
</reference>
<dbReference type="EMBL" id="QTKU01000008">
    <property type="protein sequence ID" value="MBS8262761.1"/>
    <property type="molecule type" value="Genomic_DNA"/>
</dbReference>
<name>A0A944GVG4_9HYPH</name>
<comment type="caution">
    <text evidence="1">The sequence shown here is derived from an EMBL/GenBank/DDBJ whole genome shotgun (WGS) entry which is preliminary data.</text>
</comment>
<protein>
    <submittedName>
        <fullName evidence="1">Uncharacterized protein</fullName>
    </submittedName>
</protein>
<gene>
    <name evidence="1" type="ORF">DYI23_21220</name>
</gene>
<evidence type="ECO:0000313" key="1">
    <source>
        <dbReference type="EMBL" id="MBS8262761.1"/>
    </source>
</evidence>
<reference evidence="1" key="2">
    <citation type="journal article" date="2021" name="Microorganisms">
        <title>Bacterial Dimethylsulfoniopropionate Biosynthesis in the East China Sea.</title>
        <authorList>
            <person name="Liu J."/>
            <person name="Zhang Y."/>
            <person name="Liu J."/>
            <person name="Zhong H."/>
            <person name="Williams B.T."/>
            <person name="Zheng Y."/>
            <person name="Curson A.R.J."/>
            <person name="Sun C."/>
            <person name="Sun H."/>
            <person name="Song D."/>
            <person name="Wagner Mackenzie B."/>
            <person name="Bermejo Martinez A."/>
            <person name="Todd J.D."/>
            <person name="Zhang X.H."/>
        </authorList>
    </citation>
    <scope>NUCLEOTIDE SEQUENCE</scope>
    <source>
        <strain evidence="1">AESS21</strain>
    </source>
</reference>
<dbReference type="AlphaFoldDB" id="A0A944GVG4"/>
<sequence>MAVKRNKSRRTAANSERPALTPLQKVLLDEADRKVSIVSDGAQQDVSIHQLVSRKLLQMAANGSVHALSNAINEINTAQSLKQQQINDDVEFGKKYKDHQQRRLDQAIANGEDPERVLPHPDDVQVVLNKGYRIAGPADENELKIIRTNCAFRDVLNLQAVLEERIGGDSTDPEGEATEEPFAGATAMMLAHVMNMGLPERFTKSDADLARDLMRHGRMTKRELLKKTHRAWASIQKPKPRGWTLLPYQQTLTRFEQCASLCLGIADQTQDGKRTSEKEFAAEIIKVL</sequence>